<dbReference type="InterPro" id="IPR007431">
    <property type="entry name" value="ACP_PD"/>
</dbReference>
<dbReference type="Pfam" id="PF04336">
    <property type="entry name" value="ACP_PD"/>
    <property type="match status" value="1"/>
</dbReference>
<name>A0ABU2KKD9_9FLAO</name>
<evidence type="ECO:0000313" key="5">
    <source>
        <dbReference type="Proteomes" id="UP001182991"/>
    </source>
</evidence>
<proteinExistence type="predicted"/>
<evidence type="ECO:0000313" key="4">
    <source>
        <dbReference type="EMBL" id="MDT0295137.1"/>
    </source>
</evidence>
<keyword evidence="5" id="KW-1185">Reference proteome</keyword>
<dbReference type="PANTHER" id="PTHR38764:SF1">
    <property type="entry name" value="ACYL CARRIER PROTEIN PHOSPHODIESTERASE"/>
    <property type="match status" value="1"/>
</dbReference>
<sequence length="201" mass="23834">MNFLAHIYLSQDRDLVQIGNFAADPIKGKKYKSLPLEMQKGILLHRKIDSFTDAHAIVYKSAHRLFAKYGHYNGVIMDVFYDHFLAKNWTSYSQIPLAEYVDHFYNLLEIHFELLPKSVQRFYPYMVAQNWLVSYASIEGIETVLTQMNRRIIHNIPLHESIVELRTFYEELEHEFSLFFTELIAYSKKELTLIDELYQKS</sequence>
<gene>
    <name evidence="4" type="ORF">RLT85_10870</name>
</gene>
<organism evidence="4 5">
    <name type="scientific">Mesonia ostreae</name>
    <dbReference type="NCBI Taxonomy" id="861110"/>
    <lineage>
        <taxon>Bacteria</taxon>
        <taxon>Pseudomonadati</taxon>
        <taxon>Bacteroidota</taxon>
        <taxon>Flavobacteriia</taxon>
        <taxon>Flavobacteriales</taxon>
        <taxon>Flavobacteriaceae</taxon>
        <taxon>Mesonia</taxon>
    </lineage>
</organism>
<dbReference type="EMBL" id="JAVRBG010000010">
    <property type="protein sequence ID" value="MDT0295137.1"/>
    <property type="molecule type" value="Genomic_DNA"/>
</dbReference>
<protein>
    <submittedName>
        <fullName evidence="4">Acyl carrier protein phosphodiesterase</fullName>
    </submittedName>
</protein>
<dbReference type="RefSeq" id="WP_311402069.1">
    <property type="nucleotide sequence ID" value="NZ_JAVRBG010000010.1"/>
</dbReference>
<keyword evidence="1" id="KW-0444">Lipid biosynthesis</keyword>
<reference evidence="5" key="1">
    <citation type="submission" date="2023-07" db="EMBL/GenBank/DDBJ databases">
        <title>Isolating and identifying novel microbial strains from the Mariana Trench.</title>
        <authorList>
            <person name="Fu H."/>
        </authorList>
    </citation>
    <scope>NUCLEOTIDE SEQUENCE [LARGE SCALE GENOMIC DNA]</scope>
    <source>
        <strain evidence="5">T-y2</strain>
    </source>
</reference>
<keyword evidence="3" id="KW-0443">Lipid metabolism</keyword>
<dbReference type="PANTHER" id="PTHR38764">
    <property type="entry name" value="ACYL CARRIER PROTEIN PHOSPHODIESTERASE"/>
    <property type="match status" value="1"/>
</dbReference>
<dbReference type="PIRSF" id="PIRSF011489">
    <property type="entry name" value="DUF479"/>
    <property type="match status" value="1"/>
</dbReference>
<dbReference type="Proteomes" id="UP001182991">
    <property type="component" value="Unassembled WGS sequence"/>
</dbReference>
<evidence type="ECO:0000256" key="1">
    <source>
        <dbReference type="ARBA" id="ARBA00022516"/>
    </source>
</evidence>
<keyword evidence="2" id="KW-0378">Hydrolase</keyword>
<accession>A0ABU2KKD9</accession>
<evidence type="ECO:0000256" key="2">
    <source>
        <dbReference type="ARBA" id="ARBA00022801"/>
    </source>
</evidence>
<comment type="caution">
    <text evidence="4">The sequence shown here is derived from an EMBL/GenBank/DDBJ whole genome shotgun (WGS) entry which is preliminary data.</text>
</comment>
<evidence type="ECO:0000256" key="3">
    <source>
        <dbReference type="ARBA" id="ARBA00023098"/>
    </source>
</evidence>